<evidence type="ECO:0000313" key="1">
    <source>
        <dbReference type="EMBL" id="KAJ5143749.1"/>
    </source>
</evidence>
<keyword evidence="2" id="KW-1185">Reference proteome</keyword>
<evidence type="ECO:0000313" key="2">
    <source>
        <dbReference type="Proteomes" id="UP001149079"/>
    </source>
</evidence>
<reference evidence="1" key="1">
    <citation type="submission" date="2022-11" db="EMBL/GenBank/DDBJ databases">
        <authorList>
            <person name="Petersen C."/>
        </authorList>
    </citation>
    <scope>NUCLEOTIDE SEQUENCE</scope>
    <source>
        <strain evidence="1">IBT 22155</strain>
    </source>
</reference>
<comment type="caution">
    <text evidence="1">The sequence shown here is derived from an EMBL/GenBank/DDBJ whole genome shotgun (WGS) entry which is preliminary data.</text>
</comment>
<protein>
    <submittedName>
        <fullName evidence="1">Uncharacterized protein</fullName>
    </submittedName>
</protein>
<accession>A0A9W9HC54</accession>
<dbReference type="AlphaFoldDB" id="A0A9W9HC54"/>
<dbReference type="OrthoDB" id="4278528at2759"/>
<name>A0A9W9HC54_9EURO</name>
<dbReference type="EMBL" id="JAPQKL010000002">
    <property type="protein sequence ID" value="KAJ5143749.1"/>
    <property type="molecule type" value="Genomic_DNA"/>
</dbReference>
<gene>
    <name evidence="1" type="ORF">N7515_002536</name>
</gene>
<organism evidence="1 2">
    <name type="scientific">Penicillium bovifimosum</name>
    <dbReference type="NCBI Taxonomy" id="126998"/>
    <lineage>
        <taxon>Eukaryota</taxon>
        <taxon>Fungi</taxon>
        <taxon>Dikarya</taxon>
        <taxon>Ascomycota</taxon>
        <taxon>Pezizomycotina</taxon>
        <taxon>Eurotiomycetes</taxon>
        <taxon>Eurotiomycetidae</taxon>
        <taxon>Eurotiales</taxon>
        <taxon>Aspergillaceae</taxon>
        <taxon>Penicillium</taxon>
    </lineage>
</organism>
<proteinExistence type="predicted"/>
<dbReference type="GeneID" id="81402450"/>
<sequence length="121" mass="13402">MSLFHARQIFKEDLSGPSDIAGRAKAIVLGDTKFHWSPLDVINSARPSRADPDFDAALDIILPIEQVQHYCAMSRCRFGFLFSEAGAFIMAILRGARHAAIAEASAEYPTALLWHDLGPRY</sequence>
<dbReference type="Proteomes" id="UP001149079">
    <property type="component" value="Unassembled WGS sequence"/>
</dbReference>
<dbReference type="RefSeq" id="XP_056525393.1">
    <property type="nucleotide sequence ID" value="XM_056663280.1"/>
</dbReference>
<reference evidence="1" key="2">
    <citation type="journal article" date="2023" name="IMA Fungus">
        <title>Comparative genomic study of the Penicillium genus elucidates a diverse pangenome and 15 lateral gene transfer events.</title>
        <authorList>
            <person name="Petersen C."/>
            <person name="Sorensen T."/>
            <person name="Nielsen M.R."/>
            <person name="Sondergaard T.E."/>
            <person name="Sorensen J.L."/>
            <person name="Fitzpatrick D.A."/>
            <person name="Frisvad J.C."/>
            <person name="Nielsen K.L."/>
        </authorList>
    </citation>
    <scope>NUCLEOTIDE SEQUENCE</scope>
    <source>
        <strain evidence="1">IBT 22155</strain>
    </source>
</reference>